<evidence type="ECO:0000256" key="9">
    <source>
        <dbReference type="SAM" id="SignalP"/>
    </source>
</evidence>
<dbReference type="GO" id="GO:0046872">
    <property type="term" value="F:metal ion binding"/>
    <property type="evidence" value="ECO:0007669"/>
    <property type="project" value="UniProtKB-KW"/>
</dbReference>
<keyword evidence="4 7" id="KW-0479">Metal-binding</keyword>
<dbReference type="FunFam" id="3.30.540.10:FF:000003">
    <property type="entry name" value="Inositol-1-monophosphatase"/>
    <property type="match status" value="1"/>
</dbReference>
<evidence type="ECO:0000256" key="3">
    <source>
        <dbReference type="ARBA" id="ARBA00009759"/>
    </source>
</evidence>
<evidence type="ECO:0000256" key="4">
    <source>
        <dbReference type="ARBA" id="ARBA00022723"/>
    </source>
</evidence>
<comment type="caution">
    <text evidence="10">The sequence shown here is derived from an EMBL/GenBank/DDBJ whole genome shotgun (WGS) entry which is preliminary data.</text>
</comment>
<dbReference type="InterPro" id="IPR020583">
    <property type="entry name" value="Inositol_monoP_metal-BS"/>
</dbReference>
<sequence>MSSSAGAMKLTLAAAIATAVASWACVSVAFGPNSGGAKPHRESIRRLGRRIGGDEDDDDDDDEYDLVPVRAHRYDVPPEILVGDCACREEVLLAVRLALEAGRNMTRHLNARGTEHENASDLDISTKSNSADLATAIDVLNEDLIARGIRNRFPSHRIIGEESTGSGPVDPIEPNGENTWIIDPIDGTTNFASGLPLCCVSIGMCVGGVPHMGVAYAPATDELYVAVRGRGAYRNGVRLSSSGGGGGRTLSDSVVGFEFGYAKSEEDVDLMTGAVKRLLRHGVRATRSLGSGVLDLCYVASGRLDVVYAGVADEGWKPWDYCAGLVVANEAGCTMTHLISRSKEDLVDDGSGEIRRGYEFNLLSRSVICGVNADLVEETRRVVLGL</sequence>
<name>A0ABD3R8C7_9STRA</name>
<dbReference type="GO" id="GO:0052834">
    <property type="term" value="F:inositol monophosphate phosphatase activity"/>
    <property type="evidence" value="ECO:0007669"/>
    <property type="project" value="UniProtKB-EC"/>
</dbReference>
<dbReference type="PROSITE" id="PS00629">
    <property type="entry name" value="IMP_1"/>
    <property type="match status" value="1"/>
</dbReference>
<dbReference type="SUPFAM" id="SSF56655">
    <property type="entry name" value="Carbohydrate phosphatase"/>
    <property type="match status" value="1"/>
</dbReference>
<keyword evidence="11" id="KW-1185">Reference proteome</keyword>
<feature type="binding site" evidence="7">
    <location>
        <position position="185"/>
    </location>
    <ligand>
        <name>Mg(2+)</name>
        <dbReference type="ChEBI" id="CHEBI:18420"/>
        <label>1</label>
        <note>catalytic</note>
    </ligand>
</feature>
<dbReference type="InterPro" id="IPR033942">
    <property type="entry name" value="IMPase"/>
</dbReference>
<evidence type="ECO:0000256" key="1">
    <source>
        <dbReference type="ARBA" id="ARBA00001033"/>
    </source>
</evidence>
<evidence type="ECO:0000256" key="8">
    <source>
        <dbReference type="RuleBase" id="RU364068"/>
    </source>
</evidence>
<comment type="pathway">
    <text evidence="8">Polyol metabolism; myo-inositol biosynthesis; myo-inositol from D-glucose 6-phosphate: step 2/2.</text>
</comment>
<evidence type="ECO:0000313" key="11">
    <source>
        <dbReference type="Proteomes" id="UP001530377"/>
    </source>
</evidence>
<dbReference type="Pfam" id="PF00459">
    <property type="entry name" value="Inositol_P"/>
    <property type="match status" value="1"/>
</dbReference>
<evidence type="ECO:0000256" key="2">
    <source>
        <dbReference type="ARBA" id="ARBA00001946"/>
    </source>
</evidence>
<keyword evidence="6 7" id="KW-0460">Magnesium</keyword>
<organism evidence="10 11">
    <name type="scientific">Cyclostephanos tholiformis</name>
    <dbReference type="NCBI Taxonomy" id="382380"/>
    <lineage>
        <taxon>Eukaryota</taxon>
        <taxon>Sar</taxon>
        <taxon>Stramenopiles</taxon>
        <taxon>Ochrophyta</taxon>
        <taxon>Bacillariophyta</taxon>
        <taxon>Coscinodiscophyceae</taxon>
        <taxon>Thalassiosirophycidae</taxon>
        <taxon>Stephanodiscales</taxon>
        <taxon>Stephanodiscaceae</taxon>
        <taxon>Cyclostephanos</taxon>
    </lineage>
</organism>
<dbReference type="EC" id="3.1.3.25" evidence="8"/>
<evidence type="ECO:0000256" key="5">
    <source>
        <dbReference type="ARBA" id="ARBA00022801"/>
    </source>
</evidence>
<keyword evidence="5 8" id="KW-0378">Hydrolase</keyword>
<evidence type="ECO:0000313" key="10">
    <source>
        <dbReference type="EMBL" id="KAL3809240.1"/>
    </source>
</evidence>
<comment type="similarity">
    <text evidence="3 8">Belongs to the inositol monophosphatase superfamily.</text>
</comment>
<keyword evidence="9" id="KW-0732">Signal</keyword>
<reference evidence="10 11" key="1">
    <citation type="submission" date="2024-10" db="EMBL/GenBank/DDBJ databases">
        <title>Updated reference genomes for cyclostephanoid diatoms.</title>
        <authorList>
            <person name="Roberts W.R."/>
            <person name="Alverson A.J."/>
        </authorList>
    </citation>
    <scope>NUCLEOTIDE SEQUENCE [LARGE SCALE GENOMIC DNA]</scope>
    <source>
        <strain evidence="10 11">AJA228-03</strain>
    </source>
</reference>
<evidence type="ECO:0000256" key="7">
    <source>
        <dbReference type="PIRSR" id="PIRSR600760-2"/>
    </source>
</evidence>
<comment type="cofactor">
    <cofactor evidence="2 7 8">
        <name>Mg(2+)</name>
        <dbReference type="ChEBI" id="CHEBI:18420"/>
    </cofactor>
</comment>
<accession>A0ABD3R8C7</accession>
<dbReference type="PANTHER" id="PTHR20854">
    <property type="entry name" value="INOSITOL MONOPHOSPHATASE"/>
    <property type="match status" value="1"/>
</dbReference>
<feature type="binding site" evidence="7">
    <location>
        <position position="186"/>
    </location>
    <ligand>
        <name>Mg(2+)</name>
        <dbReference type="ChEBI" id="CHEBI:18420"/>
        <label>1</label>
        <note>catalytic</note>
    </ligand>
</feature>
<evidence type="ECO:0000256" key="6">
    <source>
        <dbReference type="ARBA" id="ARBA00022842"/>
    </source>
</evidence>
<dbReference type="InterPro" id="IPR000760">
    <property type="entry name" value="Inositol_monophosphatase-like"/>
</dbReference>
<comment type="catalytic activity">
    <reaction evidence="1 8">
        <text>a myo-inositol phosphate + H2O = myo-inositol + phosphate</text>
        <dbReference type="Rhea" id="RHEA:24056"/>
        <dbReference type="ChEBI" id="CHEBI:15377"/>
        <dbReference type="ChEBI" id="CHEBI:17268"/>
        <dbReference type="ChEBI" id="CHEBI:43474"/>
        <dbReference type="ChEBI" id="CHEBI:84139"/>
        <dbReference type="EC" id="3.1.3.25"/>
    </reaction>
</comment>
<dbReference type="AlphaFoldDB" id="A0ABD3R8C7"/>
<gene>
    <name evidence="10" type="ORF">ACHAXA_007064</name>
</gene>
<feature type="binding site" evidence="7">
    <location>
        <position position="320"/>
    </location>
    <ligand>
        <name>Mg(2+)</name>
        <dbReference type="ChEBI" id="CHEBI:18420"/>
        <label>1</label>
        <note>catalytic</note>
    </ligand>
</feature>
<proteinExistence type="inferred from homology"/>
<feature type="binding site" evidence="7">
    <location>
        <position position="183"/>
    </location>
    <ligand>
        <name>Mg(2+)</name>
        <dbReference type="ChEBI" id="CHEBI:18420"/>
        <label>1</label>
        <note>catalytic</note>
    </ligand>
</feature>
<dbReference type="PANTHER" id="PTHR20854:SF4">
    <property type="entry name" value="INOSITOL-1-MONOPHOSPHATASE-RELATED"/>
    <property type="match status" value="1"/>
</dbReference>
<dbReference type="Gene3D" id="3.30.540.10">
    <property type="entry name" value="Fructose-1,6-Bisphosphatase, subunit A, domain 1"/>
    <property type="match status" value="1"/>
</dbReference>
<dbReference type="CDD" id="cd01639">
    <property type="entry name" value="IMPase"/>
    <property type="match status" value="1"/>
</dbReference>
<feature type="binding site" evidence="7">
    <location>
        <position position="161"/>
    </location>
    <ligand>
        <name>Mg(2+)</name>
        <dbReference type="ChEBI" id="CHEBI:18420"/>
        <label>1</label>
        <note>catalytic</note>
    </ligand>
</feature>
<feature type="signal peptide" evidence="9">
    <location>
        <begin position="1"/>
        <end position="29"/>
    </location>
</feature>
<dbReference type="Proteomes" id="UP001530377">
    <property type="component" value="Unassembled WGS sequence"/>
</dbReference>
<dbReference type="PRINTS" id="PR00377">
    <property type="entry name" value="IMPHPHTASES"/>
</dbReference>
<feature type="chain" id="PRO_5044800875" description="Inositol-1-monophosphatase" evidence="9">
    <location>
        <begin position="30"/>
        <end position="386"/>
    </location>
</feature>
<dbReference type="EMBL" id="JALLPB020000426">
    <property type="protein sequence ID" value="KAL3809240.1"/>
    <property type="molecule type" value="Genomic_DNA"/>
</dbReference>
<protein>
    <recommendedName>
        <fullName evidence="8">Inositol-1-monophosphatase</fullName>
        <ecNumber evidence="8">3.1.3.25</ecNumber>
    </recommendedName>
</protein>
<dbReference type="Gene3D" id="3.40.190.80">
    <property type="match status" value="1"/>
</dbReference>